<dbReference type="Proteomes" id="UP000070376">
    <property type="component" value="Unassembled WGS sequence"/>
</dbReference>
<gene>
    <name evidence="1" type="ORF">HMPREF3213_02986</name>
</gene>
<accession>A0A133KFU1</accession>
<comment type="caution">
    <text evidence="1">The sequence shown here is derived from an EMBL/GenBank/DDBJ whole genome shotgun (WGS) entry which is preliminary data.</text>
</comment>
<evidence type="ECO:0000313" key="2">
    <source>
        <dbReference type="Proteomes" id="UP000070376"/>
    </source>
</evidence>
<protein>
    <submittedName>
        <fullName evidence="1">Uncharacterized protein</fullName>
    </submittedName>
</protein>
<dbReference type="EMBL" id="LRPN01000143">
    <property type="protein sequence ID" value="KWZ78423.1"/>
    <property type="molecule type" value="Genomic_DNA"/>
</dbReference>
<sequence>MIFNFVYRNMLHGKSEKPYLLPGIEMKKTCLKVMECIQI</sequence>
<name>A0A133KFU1_HEYCO</name>
<dbReference type="PATRIC" id="fig|1398.22.peg.2993"/>
<dbReference type="AlphaFoldDB" id="A0A133KFU1"/>
<reference evidence="2" key="1">
    <citation type="submission" date="2016-01" db="EMBL/GenBank/DDBJ databases">
        <authorList>
            <person name="Mitreva M."/>
            <person name="Pepin K.H."/>
            <person name="Mihindukulasuriya K.A."/>
            <person name="Fulton R."/>
            <person name="Fronick C."/>
            <person name="O'Laughlin M."/>
            <person name="Miner T."/>
            <person name="Herter B."/>
            <person name="Rosa B.A."/>
            <person name="Cordes M."/>
            <person name="Tomlinson C."/>
            <person name="Wollam A."/>
            <person name="Palsikar V.B."/>
            <person name="Mardis E.R."/>
            <person name="Wilson R.K."/>
        </authorList>
    </citation>
    <scope>NUCLEOTIDE SEQUENCE [LARGE SCALE GENOMIC DNA]</scope>
    <source>
        <strain evidence="2">GED7749B</strain>
    </source>
</reference>
<evidence type="ECO:0000313" key="1">
    <source>
        <dbReference type="EMBL" id="KWZ78423.1"/>
    </source>
</evidence>
<organism evidence="1 2">
    <name type="scientific">Heyndrickxia coagulans</name>
    <name type="common">Weizmannia coagulans</name>
    <dbReference type="NCBI Taxonomy" id="1398"/>
    <lineage>
        <taxon>Bacteria</taxon>
        <taxon>Bacillati</taxon>
        <taxon>Bacillota</taxon>
        <taxon>Bacilli</taxon>
        <taxon>Bacillales</taxon>
        <taxon>Bacillaceae</taxon>
        <taxon>Heyndrickxia</taxon>
    </lineage>
</organism>
<proteinExistence type="predicted"/>